<dbReference type="InParanoid" id="H2AVX8"/>
<dbReference type="GO" id="GO:0016887">
    <property type="term" value="F:ATP hydrolysis activity"/>
    <property type="evidence" value="ECO:0007669"/>
    <property type="project" value="EnsemblFungi"/>
</dbReference>
<organism evidence="1 2">
    <name type="scientific">Kazachstania africana (strain ATCC 22294 / BCRC 22015 / CBS 2517 / CECT 1963 / NBRC 1671 / NRRL Y-8276)</name>
    <name type="common">Yeast</name>
    <name type="synonym">Kluyveromyces africanus</name>
    <dbReference type="NCBI Taxonomy" id="1071382"/>
    <lineage>
        <taxon>Eukaryota</taxon>
        <taxon>Fungi</taxon>
        <taxon>Dikarya</taxon>
        <taxon>Ascomycota</taxon>
        <taxon>Saccharomycotina</taxon>
        <taxon>Saccharomycetes</taxon>
        <taxon>Saccharomycetales</taxon>
        <taxon>Saccharomycetaceae</taxon>
        <taxon>Kazachstania</taxon>
    </lineage>
</organism>
<name>H2AVX8_KAZAF</name>
<reference evidence="1 2" key="1">
    <citation type="journal article" date="2011" name="Proc. Natl. Acad. Sci. U.S.A.">
        <title>Evolutionary erosion of yeast sex chromosomes by mating-type switching accidents.</title>
        <authorList>
            <person name="Gordon J.L."/>
            <person name="Armisen D."/>
            <person name="Proux-Wera E."/>
            <person name="Oheigeartaigh S.S."/>
            <person name="Byrne K.P."/>
            <person name="Wolfe K.H."/>
        </authorList>
    </citation>
    <scope>NUCLEOTIDE SEQUENCE [LARGE SCALE GENOMIC DNA]</scope>
    <source>
        <strain evidence="2">ATCC 22294 / BCRC 22015 / CBS 2517 / CECT 1963 / NBRC 1671 / NRRL Y-8276</strain>
    </source>
</reference>
<dbReference type="KEGG" id="kaf:KAFR_0E03770"/>
<dbReference type="STRING" id="1071382.H2AVX8"/>
<proteinExistence type="predicted"/>
<dbReference type="GO" id="GO:0005743">
    <property type="term" value="C:mitochondrial inner membrane"/>
    <property type="evidence" value="ECO:0007669"/>
    <property type="project" value="EnsemblFungi"/>
</dbReference>
<dbReference type="RefSeq" id="XP_003957663.1">
    <property type="nucleotide sequence ID" value="XM_003957614.1"/>
</dbReference>
<dbReference type="FunCoup" id="H2AVX8">
    <property type="interactions" value="118"/>
</dbReference>
<dbReference type="PANTHER" id="PTHR28161">
    <property type="entry name" value="ATP SYNTHASE SUBUNIT F, MITOCHONDRIAL"/>
    <property type="match status" value="1"/>
</dbReference>
<dbReference type="GeneID" id="13883344"/>
<protein>
    <recommendedName>
        <fullName evidence="3">ATP synthase f chain, mitochondrial</fullName>
    </recommendedName>
</protein>
<dbReference type="EMBL" id="HE650825">
    <property type="protein sequence ID" value="CCF58528.1"/>
    <property type="molecule type" value="Genomic_DNA"/>
</dbReference>
<dbReference type="PANTHER" id="PTHR28161:SF1">
    <property type="entry name" value="ATP SYNTHASE SUBUNIT F, MITOCHONDRIAL"/>
    <property type="match status" value="1"/>
</dbReference>
<dbReference type="AlphaFoldDB" id="H2AVX8"/>
<dbReference type="GO" id="GO:0046933">
    <property type="term" value="F:proton-transporting ATP synthase activity, rotational mechanism"/>
    <property type="evidence" value="ECO:0007669"/>
    <property type="project" value="EnsemblFungi"/>
</dbReference>
<sequence length="107" mass="12211">MSSNIIFRRSISTLIPPKIVSAKQIGSQPNAKRVSNMVSFYKLLPRGPAKTTDTKNTGVINWYKAKYFNDDQASGKPLLHLCGALILLGYSMEYYLHLRHQKHEEHH</sequence>
<dbReference type="InterPro" id="IPR019727">
    <property type="entry name" value="ATP_synth_F0_fsu_mt_fun"/>
</dbReference>
<gene>
    <name evidence="1" type="primary">KAFR0E03770</name>
    <name evidence="1" type="ORF">KAFR_0E03770</name>
</gene>
<keyword evidence="2" id="KW-1185">Reference proteome</keyword>
<evidence type="ECO:0008006" key="3">
    <source>
        <dbReference type="Google" id="ProtNLM"/>
    </source>
</evidence>
<dbReference type="Proteomes" id="UP000005220">
    <property type="component" value="Chromosome 5"/>
</dbReference>
<dbReference type="OrthoDB" id="5561579at2759"/>
<dbReference type="HOGENOM" id="CLU_152700_1_0_1"/>
<dbReference type="eggNOG" id="ENOG502S739">
    <property type="taxonomic scope" value="Eukaryota"/>
</dbReference>
<dbReference type="GO" id="GO:0045259">
    <property type="term" value="C:proton-transporting ATP synthase complex"/>
    <property type="evidence" value="ECO:0007669"/>
    <property type="project" value="EnsemblFungi"/>
</dbReference>
<evidence type="ECO:0000313" key="2">
    <source>
        <dbReference type="Proteomes" id="UP000005220"/>
    </source>
</evidence>
<evidence type="ECO:0000313" key="1">
    <source>
        <dbReference type="EMBL" id="CCF58528.1"/>
    </source>
</evidence>
<accession>H2AVX8</accession>
<dbReference type="Pfam" id="PF10791">
    <property type="entry name" value="F1F0-ATPsyn_F"/>
    <property type="match status" value="1"/>
</dbReference>